<feature type="domain" description="CBS" evidence="3">
    <location>
        <begin position="146"/>
        <end position="202"/>
    </location>
</feature>
<feature type="domain" description="CBS" evidence="3">
    <location>
        <begin position="224"/>
        <end position="282"/>
    </location>
</feature>
<evidence type="ECO:0000259" key="3">
    <source>
        <dbReference type="PROSITE" id="PS51371"/>
    </source>
</evidence>
<evidence type="ECO:0000256" key="2">
    <source>
        <dbReference type="PROSITE-ProRule" id="PRU00703"/>
    </source>
</evidence>
<dbReference type="CDD" id="cd17780">
    <property type="entry name" value="CBS_pair_arch1_repeat1"/>
    <property type="match status" value="1"/>
</dbReference>
<dbReference type="Pfam" id="PF00571">
    <property type="entry name" value="CBS"/>
    <property type="match status" value="4"/>
</dbReference>
<dbReference type="eggNOG" id="arCOG00601">
    <property type="taxonomic scope" value="Archaea"/>
</dbReference>
<dbReference type="Gene3D" id="3.10.580.10">
    <property type="entry name" value="CBS-domain"/>
    <property type="match status" value="3"/>
</dbReference>
<dbReference type="CDD" id="cd04632">
    <property type="entry name" value="CBS_pair_arch1_repeat2"/>
    <property type="match status" value="1"/>
</dbReference>
<name>L0IAW6_HALRX</name>
<gene>
    <name evidence="4" type="ordered locus">Halru_2136</name>
</gene>
<dbReference type="SUPFAM" id="SSF54631">
    <property type="entry name" value="CBS-domain pair"/>
    <property type="match status" value="2"/>
</dbReference>
<sequence>MLITVGPKGQNGPMNIADIATRDHLEIDVGTRMGKVRAEFENGNPKGIIVTDDGEYEGVISERQVLQSHVEDDAKVAALLKPSRSAPAPTVDRDEDVRETARILIEGNAKIAPVFENGDLWGVITDDAVLEAVLENLSAITVADVYTAEPITVTEDDGVGKVINQLRENGISRLPVRNENGYLTGMVTTHDIADFVIRENERMTQGDRVGDNERMLDVPVYDIMNSPVETIESAATVQTAVETMLEFDYAGLVVTPADDERQIDGVITKTDVLRALTYTEEEQMDVQITNISQLGSMSRADVVESIESVVDKYAKMQVQHAHVRFHEHKEKLRGQPLIRCQIRLRTNKGQLAGSGEGYGADSAFRVALDKLERNVLELKGITSDEEYRGQLLRKLNEI</sequence>
<dbReference type="STRING" id="797302.Halru_2136"/>
<keyword evidence="1 2" id="KW-0129">CBS domain</keyword>
<reference evidence="4" key="1">
    <citation type="submission" date="2011-09" db="EMBL/GenBank/DDBJ databases">
        <title>Complete sequence of Halovivax ruber XH-70.</title>
        <authorList>
            <consortium name="US DOE Joint Genome Institute"/>
            <person name="Lucas S."/>
            <person name="Han J."/>
            <person name="Lapidus A."/>
            <person name="Cheng J.-F."/>
            <person name="Goodwin L."/>
            <person name="Pitluck S."/>
            <person name="Peters L."/>
            <person name="Mikhailova N."/>
            <person name="Davenport K."/>
            <person name="Detter J.C."/>
            <person name="Han C."/>
            <person name="Tapia R."/>
            <person name="Land M."/>
            <person name="Hauser L."/>
            <person name="Kyrpides N."/>
            <person name="Ivanova N."/>
            <person name="Pagani I."/>
            <person name="Sproer C."/>
            <person name="Anderson I."/>
            <person name="Woyke T."/>
        </authorList>
    </citation>
    <scope>NUCLEOTIDE SEQUENCE</scope>
    <source>
        <strain evidence="4">XH-70</strain>
    </source>
</reference>
<dbReference type="PIRSF" id="PIRSF036983">
    <property type="entry name" value="UCP_2CBS_MJ1404"/>
    <property type="match status" value="1"/>
</dbReference>
<dbReference type="PANTHER" id="PTHR43080">
    <property type="entry name" value="CBS DOMAIN-CONTAINING PROTEIN CBSX3, MITOCHONDRIAL"/>
    <property type="match status" value="1"/>
</dbReference>
<dbReference type="KEGG" id="hru:Halru_2136"/>
<dbReference type="InterPro" id="IPR000644">
    <property type="entry name" value="CBS_dom"/>
</dbReference>
<dbReference type="InterPro" id="IPR046342">
    <property type="entry name" value="CBS_dom_sf"/>
</dbReference>
<dbReference type="InterPro" id="IPR014651">
    <property type="entry name" value="UCP036983_2CBS_MJ1404"/>
</dbReference>
<dbReference type="InterPro" id="IPR051257">
    <property type="entry name" value="Diverse_CBS-Domain"/>
</dbReference>
<protein>
    <submittedName>
        <fullName evidence="4">Putative transcriptional regulator, contains C-terminal CBS domains</fullName>
    </submittedName>
</protein>
<dbReference type="AlphaFoldDB" id="L0IAW6"/>
<dbReference type="EMBL" id="CP003050">
    <property type="protein sequence ID" value="AGB16725.1"/>
    <property type="molecule type" value="Genomic_DNA"/>
</dbReference>
<organism evidence="4 5">
    <name type="scientific">Halovivax ruber (strain DSM 18193 / JCM 13892 / XH-70)</name>
    <dbReference type="NCBI Taxonomy" id="797302"/>
    <lineage>
        <taxon>Archaea</taxon>
        <taxon>Methanobacteriati</taxon>
        <taxon>Methanobacteriota</taxon>
        <taxon>Stenosarchaea group</taxon>
        <taxon>Halobacteria</taxon>
        <taxon>Halobacteriales</taxon>
        <taxon>Natrialbaceae</taxon>
        <taxon>Halovivax</taxon>
    </lineage>
</organism>
<feature type="domain" description="CBS" evidence="3">
    <location>
        <begin position="82"/>
        <end position="140"/>
    </location>
</feature>
<dbReference type="PANTHER" id="PTHR43080:SF2">
    <property type="entry name" value="CBS DOMAIN-CONTAINING PROTEIN"/>
    <property type="match status" value="1"/>
</dbReference>
<evidence type="ECO:0000313" key="4">
    <source>
        <dbReference type="EMBL" id="AGB16725.1"/>
    </source>
</evidence>
<dbReference type="HOGENOM" id="CLU_035203_0_0_2"/>
<dbReference type="SMART" id="SM00116">
    <property type="entry name" value="CBS"/>
    <property type="match status" value="3"/>
</dbReference>
<dbReference type="InterPro" id="IPR036567">
    <property type="entry name" value="RHF-like"/>
</dbReference>
<evidence type="ECO:0000313" key="5">
    <source>
        <dbReference type="Proteomes" id="UP000010846"/>
    </source>
</evidence>
<proteinExistence type="predicted"/>
<dbReference type="SUPFAM" id="SSF69754">
    <property type="entry name" value="Ribosome binding protein Y (YfiA homologue)"/>
    <property type="match status" value="1"/>
</dbReference>
<dbReference type="Proteomes" id="UP000010846">
    <property type="component" value="Chromosome"/>
</dbReference>
<dbReference type="PROSITE" id="PS51371">
    <property type="entry name" value="CBS"/>
    <property type="match status" value="3"/>
</dbReference>
<accession>L0IAW6</accession>
<keyword evidence="5" id="KW-1185">Reference proteome</keyword>
<evidence type="ECO:0000256" key="1">
    <source>
        <dbReference type="ARBA" id="ARBA00023122"/>
    </source>
</evidence>